<feature type="chain" id="PRO_5039122563" description="DUF4232 domain-containing protein" evidence="2">
    <location>
        <begin position="20"/>
        <end position="207"/>
    </location>
</feature>
<feature type="domain" description="DUF4232" evidence="3">
    <location>
        <begin position="44"/>
        <end position="181"/>
    </location>
</feature>
<feature type="signal peptide" evidence="2">
    <location>
        <begin position="1"/>
        <end position="19"/>
    </location>
</feature>
<dbReference type="EMBL" id="LT607753">
    <property type="protein sequence ID" value="SCG57516.1"/>
    <property type="molecule type" value="Genomic_DNA"/>
</dbReference>
<keyword evidence="2" id="KW-0732">Signal</keyword>
<sequence>MIAVPALVAGCAAVPAPSAAPAPTYPTTTAPTSSPTTAPPPDHCPPGGVRITALGGNAAMGLRAMGIELVNCGSTPYRLKGWPVPSLRDVDGDPIEVRIVQGARGITAGFDAPPRQLVLRPGERAGAALIWRNLVDNPTVPPADGRFLEVAPVAGRPTVPVDLGSSIDLGNTGRLGVSAWTRREEPAPSVPPTGAPAEATPPPDSRL</sequence>
<feature type="region of interest" description="Disordered" evidence="1">
    <location>
        <begin position="177"/>
        <end position="207"/>
    </location>
</feature>
<organism evidence="4 5">
    <name type="scientific">Micromonospora coxensis</name>
    <dbReference type="NCBI Taxonomy" id="356852"/>
    <lineage>
        <taxon>Bacteria</taxon>
        <taxon>Bacillati</taxon>
        <taxon>Actinomycetota</taxon>
        <taxon>Actinomycetes</taxon>
        <taxon>Micromonosporales</taxon>
        <taxon>Micromonosporaceae</taxon>
        <taxon>Micromonospora</taxon>
    </lineage>
</organism>
<accession>A0A1C5IID3</accession>
<dbReference type="AlphaFoldDB" id="A0A1C5IID3"/>
<dbReference type="Proteomes" id="UP000198215">
    <property type="component" value="Chromosome I"/>
</dbReference>
<protein>
    <recommendedName>
        <fullName evidence="3">DUF4232 domain-containing protein</fullName>
    </recommendedName>
</protein>
<dbReference type="InterPro" id="IPR025326">
    <property type="entry name" value="DUF4232"/>
</dbReference>
<evidence type="ECO:0000256" key="2">
    <source>
        <dbReference type="SAM" id="SignalP"/>
    </source>
</evidence>
<gene>
    <name evidence="4" type="ORF">GA0070614_2776</name>
</gene>
<evidence type="ECO:0000313" key="5">
    <source>
        <dbReference type="Proteomes" id="UP000198215"/>
    </source>
</evidence>
<reference evidence="5" key="1">
    <citation type="submission" date="2016-06" db="EMBL/GenBank/DDBJ databases">
        <authorList>
            <person name="Varghese N."/>
            <person name="Submissions Spin"/>
        </authorList>
    </citation>
    <scope>NUCLEOTIDE SEQUENCE [LARGE SCALE GENOMIC DNA]</scope>
    <source>
        <strain evidence="5">DSM 45161</strain>
    </source>
</reference>
<name>A0A1C5IID3_9ACTN</name>
<evidence type="ECO:0000256" key="1">
    <source>
        <dbReference type="SAM" id="MobiDB-lite"/>
    </source>
</evidence>
<feature type="compositionally biased region" description="Pro residues" evidence="1">
    <location>
        <begin position="188"/>
        <end position="207"/>
    </location>
</feature>
<evidence type="ECO:0000313" key="4">
    <source>
        <dbReference type="EMBL" id="SCG57516.1"/>
    </source>
</evidence>
<feature type="region of interest" description="Disordered" evidence="1">
    <location>
        <begin position="19"/>
        <end position="45"/>
    </location>
</feature>
<proteinExistence type="predicted"/>
<feature type="compositionally biased region" description="Low complexity" evidence="1">
    <location>
        <begin position="25"/>
        <end position="36"/>
    </location>
</feature>
<keyword evidence="5" id="KW-1185">Reference proteome</keyword>
<dbReference type="Pfam" id="PF14016">
    <property type="entry name" value="DUF4232"/>
    <property type="match status" value="1"/>
</dbReference>
<evidence type="ECO:0000259" key="3">
    <source>
        <dbReference type="Pfam" id="PF14016"/>
    </source>
</evidence>
<dbReference type="OrthoDB" id="3827416at2"/>